<sequence>MPVSGEAGVDLHGRLSANSFVGLPIKKRKYHIVRSPSPPQISPSLPKEPNLSQNDEPISNIDTPISGIAVDCKGVNERISMDRNVNLSNEISVGPNLQHSDDSCTFNSELRCKGKLIPNDESTSQQVAIDSGLLFSYKEPIQQFIGKEISEEKPILSTKYVSGGVSGNTELRAALKEPQGLPTECQNIGESYPKQEKWCQSPAECHFDFHSGSPRDLTSIEGKVDGQTKGNLIVSNVDCTHLHEIRSHWDLNTTMDAWKGSYSSSNISVNYAADVMTGLDIKPEVRSKELVLRDLEDNHATSTRCANVESKQSFDLQSCLNREPCPPTKLRRVKAESDQGKLEKLMPVGNMKFVLHKPVKSEPFELGDQGNFRTVQNHSQLIHLRTPKPEVCDVISQEGLRTVYSNKLVNPIGEKSESLEESNQVGVEGEGRSHCPEIHKLTPELPISGDIDQGVTETVKALDLVPGSAVPDATKAVVAGCVLDSAQMTDSSVAYTKCPASIPTDESSDEPRLDSSAISDAAESGDDGKINVSAVIHEDDSIDNGHEMDGTSNVDVVVGQTNDNDNGGNFEDREVREPVVHDTSVEGVCKEGKTERVSCGDLGSTEVDGSGDPGGDGVIISSHIDSKDCTTENPRETLNVRRTGGHISTLSVENKKGNSSFVPRLKKCSASAVSAAGSGKRRFSKVMPHDFSGKKEHGSKGLETNSNRVASSGTSHERVTDDDKEKTVCKEGTVEGLDDLGKASGSKISKSDTSVRDDEGTRINHSRIINLAQTTNGPSPGRPRSIPGPPMALRTERGRFPHTSFRVGQLHFQGSRDESCMGGHRKFERDRNIDQLTGKSGLSFMHLEGRVDNSLDARQESDYEFSSRHYDSSTGARFPRAKNIAAVDAAEVEGNGLFRAPDGRVVNLRRAWRRPMHEKLERFCHPPFRRGSPAGREGPMPHSPQLVRRPLRVISPGSCISRGDPEMVLVRHNEKLMRDLPEEMMDPLLPHSRSQYQRVHNPIIRRERSFSPVEMRGSVRLPPICSKSPPRSGSYSPDQFGEHPKLFPCGSPPAFRVERMRSPPHFTTTMERRHGSPPHMIQLADEMRKRGPLRERDCLRPFILNRSPSGRSLQRSTRGFDMIDSRERMEGDEYFGPLHSGQFHELVVDGCVNDRRECPERCRPIRSFRPNDVSVERFCRPDNGSRPYRFFPGANAEFNEKRLRDSPREFEESVKNQLGSHRQPRSVDEHGDDQSFHGQEWGEASLNGTVGLKRGRF</sequence>
<comment type="caution">
    <text evidence="2">The sequence shown here is derived from an EMBL/GenBank/DDBJ whole genome shotgun (WGS) entry which is preliminary data.</text>
</comment>
<dbReference type="Proteomes" id="UP000283530">
    <property type="component" value="Unassembled WGS sequence"/>
</dbReference>
<keyword evidence="3" id="KW-1185">Reference proteome</keyword>
<feature type="region of interest" description="Disordered" evidence="1">
    <location>
        <begin position="33"/>
        <end position="63"/>
    </location>
</feature>
<feature type="compositionally biased region" description="Basic and acidic residues" evidence="1">
    <location>
        <begin position="1201"/>
        <end position="1214"/>
    </location>
</feature>
<evidence type="ECO:0000256" key="1">
    <source>
        <dbReference type="SAM" id="MobiDB-lite"/>
    </source>
</evidence>
<protein>
    <submittedName>
        <fullName evidence="2">Putative sucrose-phosphate synthase 2</fullName>
    </submittedName>
</protein>
<accession>A0A3S3NT41</accession>
<feature type="compositionally biased region" description="Basic and acidic residues" evidence="1">
    <location>
        <begin position="715"/>
        <end position="733"/>
    </location>
</feature>
<dbReference type="PANTHER" id="PTHR34536">
    <property type="entry name" value="DENTIN SIALOPHOSPHOPROTEIN-LIKE PROTEIN"/>
    <property type="match status" value="1"/>
</dbReference>
<feature type="region of interest" description="Disordered" evidence="1">
    <location>
        <begin position="414"/>
        <end position="434"/>
    </location>
</feature>
<feature type="compositionally biased region" description="Polar residues" evidence="1">
    <location>
        <begin position="50"/>
        <end position="63"/>
    </location>
</feature>
<dbReference type="PANTHER" id="PTHR34536:SF4">
    <property type="entry name" value="BTZ DOMAIN-CONTAINING PROTEIN"/>
    <property type="match status" value="1"/>
</dbReference>
<dbReference type="OrthoDB" id="758862at2759"/>
<gene>
    <name evidence="2" type="ORF">CKAN_01487800</name>
</gene>
<dbReference type="AlphaFoldDB" id="A0A3S3NT41"/>
<feature type="region of interest" description="Disordered" evidence="1">
    <location>
        <begin position="500"/>
        <end position="530"/>
    </location>
</feature>
<reference evidence="2 3" key="1">
    <citation type="journal article" date="2019" name="Nat. Plants">
        <title>Stout camphor tree genome fills gaps in understanding of flowering plant genome evolution.</title>
        <authorList>
            <person name="Chaw S.M."/>
            <person name="Liu Y.C."/>
            <person name="Wu Y.W."/>
            <person name="Wang H.Y."/>
            <person name="Lin C.I."/>
            <person name="Wu C.S."/>
            <person name="Ke H.M."/>
            <person name="Chang L.Y."/>
            <person name="Hsu C.Y."/>
            <person name="Yang H.T."/>
            <person name="Sudianto E."/>
            <person name="Hsu M.H."/>
            <person name="Wu K.P."/>
            <person name="Wang L.N."/>
            <person name="Leebens-Mack J.H."/>
            <person name="Tsai I.J."/>
        </authorList>
    </citation>
    <scope>NUCLEOTIDE SEQUENCE [LARGE SCALE GENOMIC DNA]</scope>
    <source>
        <strain evidence="3">cv. Chaw 1501</strain>
        <tissue evidence="2">Young leaves</tissue>
    </source>
</reference>
<feature type="region of interest" description="Disordered" evidence="1">
    <location>
        <begin position="680"/>
        <end position="759"/>
    </location>
</feature>
<proteinExistence type="predicted"/>
<evidence type="ECO:0000313" key="3">
    <source>
        <dbReference type="Proteomes" id="UP000283530"/>
    </source>
</evidence>
<organism evidence="2 3">
    <name type="scientific">Cinnamomum micranthum f. kanehirae</name>
    <dbReference type="NCBI Taxonomy" id="337451"/>
    <lineage>
        <taxon>Eukaryota</taxon>
        <taxon>Viridiplantae</taxon>
        <taxon>Streptophyta</taxon>
        <taxon>Embryophyta</taxon>
        <taxon>Tracheophyta</taxon>
        <taxon>Spermatophyta</taxon>
        <taxon>Magnoliopsida</taxon>
        <taxon>Magnoliidae</taxon>
        <taxon>Laurales</taxon>
        <taxon>Lauraceae</taxon>
        <taxon>Cinnamomum</taxon>
    </lineage>
</organism>
<feature type="compositionally biased region" description="Polar residues" evidence="1">
    <location>
        <begin position="702"/>
        <end position="714"/>
    </location>
</feature>
<feature type="region of interest" description="Disordered" evidence="1">
    <location>
        <begin position="772"/>
        <end position="791"/>
    </location>
</feature>
<dbReference type="EMBL" id="QPKB01000005">
    <property type="protein sequence ID" value="RWR85997.1"/>
    <property type="molecule type" value="Genomic_DNA"/>
</dbReference>
<evidence type="ECO:0000313" key="2">
    <source>
        <dbReference type="EMBL" id="RWR85997.1"/>
    </source>
</evidence>
<feature type="compositionally biased region" description="Basic and acidic residues" evidence="1">
    <location>
        <begin position="749"/>
        <end position="759"/>
    </location>
</feature>
<feature type="region of interest" description="Disordered" evidence="1">
    <location>
        <begin position="924"/>
        <end position="944"/>
    </location>
</feature>
<feature type="compositionally biased region" description="Basic and acidic residues" evidence="1">
    <location>
        <begin position="1225"/>
        <end position="1235"/>
    </location>
</feature>
<feature type="region of interest" description="Disordered" evidence="1">
    <location>
        <begin position="1201"/>
        <end position="1244"/>
    </location>
</feature>
<feature type="compositionally biased region" description="Basic and acidic residues" evidence="1">
    <location>
        <begin position="687"/>
        <end position="700"/>
    </location>
</feature>
<name>A0A3S3NT41_9MAGN</name>